<reference evidence="2 3" key="1">
    <citation type="submission" date="2023-04" db="EMBL/GenBank/DDBJ databases">
        <authorList>
            <person name="Hsu D."/>
        </authorList>
    </citation>
    <scope>NUCLEOTIDE SEQUENCE [LARGE SCALE GENOMIC DNA]</scope>
    <source>
        <strain evidence="2 3">MK1</strain>
    </source>
</reference>
<evidence type="ECO:0000313" key="2">
    <source>
        <dbReference type="EMBL" id="WRO22407.1"/>
    </source>
</evidence>
<dbReference type="Gene3D" id="3.30.70.100">
    <property type="match status" value="1"/>
</dbReference>
<dbReference type="RefSeq" id="WP_366921820.1">
    <property type="nucleotide sequence ID" value="NZ_CP121694.1"/>
</dbReference>
<dbReference type="PANTHER" id="PTHR33336">
    <property type="entry name" value="QUINOL MONOOXYGENASE YGIN-RELATED"/>
    <property type="match status" value="1"/>
</dbReference>
<dbReference type="InterPro" id="IPR011008">
    <property type="entry name" value="Dimeric_a/b-barrel"/>
</dbReference>
<dbReference type="GO" id="GO:0004497">
    <property type="term" value="F:monooxygenase activity"/>
    <property type="evidence" value="ECO:0007669"/>
    <property type="project" value="UniProtKB-KW"/>
</dbReference>
<dbReference type="PROSITE" id="PS51725">
    <property type="entry name" value="ABM"/>
    <property type="match status" value="1"/>
</dbReference>
<name>A0AAU0UPE1_9FIRM</name>
<proteinExistence type="predicted"/>
<feature type="domain" description="ABM" evidence="1">
    <location>
        <begin position="2"/>
        <end position="91"/>
    </location>
</feature>
<evidence type="ECO:0000259" key="1">
    <source>
        <dbReference type="PROSITE" id="PS51725"/>
    </source>
</evidence>
<dbReference type="AlphaFoldDB" id="A0AAU0UPE1"/>
<dbReference type="Proteomes" id="UP001329915">
    <property type="component" value="Chromosome"/>
</dbReference>
<dbReference type="KEGG" id="dbc:MFMK1_002236"/>
<dbReference type="Pfam" id="PF03992">
    <property type="entry name" value="ABM"/>
    <property type="match status" value="1"/>
</dbReference>
<dbReference type="InterPro" id="IPR050744">
    <property type="entry name" value="AI-2_Isomerase_LsrG"/>
</dbReference>
<dbReference type="InterPro" id="IPR007138">
    <property type="entry name" value="ABM_dom"/>
</dbReference>
<dbReference type="PANTHER" id="PTHR33336:SF3">
    <property type="entry name" value="ABM DOMAIN-CONTAINING PROTEIN"/>
    <property type="match status" value="1"/>
</dbReference>
<organism evidence="2 3">
    <name type="scientific">Metallumcola ferriviriculae</name>
    <dbReference type="NCBI Taxonomy" id="3039180"/>
    <lineage>
        <taxon>Bacteria</taxon>
        <taxon>Bacillati</taxon>
        <taxon>Bacillota</taxon>
        <taxon>Clostridia</taxon>
        <taxon>Neomoorellales</taxon>
        <taxon>Desulfitibacteraceae</taxon>
        <taxon>Metallumcola</taxon>
    </lineage>
</organism>
<evidence type="ECO:0000313" key="3">
    <source>
        <dbReference type="Proteomes" id="UP001329915"/>
    </source>
</evidence>
<sequence>MITLVAKLKAQPGKETLLAEACSLLAEEVKQKEEGCIMYLPHVSIKDPTEIILVEKYTDRDALNNHSQSAHYKLAAGKFKELLAEPVDIQMLKEIK</sequence>
<keyword evidence="2" id="KW-0560">Oxidoreductase</keyword>
<accession>A0AAU0UPE1</accession>
<dbReference type="EMBL" id="CP121694">
    <property type="protein sequence ID" value="WRO22407.1"/>
    <property type="molecule type" value="Genomic_DNA"/>
</dbReference>
<keyword evidence="3" id="KW-1185">Reference proteome</keyword>
<protein>
    <submittedName>
        <fullName evidence="2">Antibiotic biosynthesis monooxygenase</fullName>
    </submittedName>
</protein>
<dbReference type="SUPFAM" id="SSF54909">
    <property type="entry name" value="Dimeric alpha+beta barrel"/>
    <property type="match status" value="1"/>
</dbReference>
<keyword evidence="2" id="KW-0503">Monooxygenase</keyword>
<gene>
    <name evidence="2" type="ORF">MFMK1_002236</name>
</gene>